<dbReference type="Proteomes" id="UP001589718">
    <property type="component" value="Unassembled WGS sequence"/>
</dbReference>
<dbReference type="EMBL" id="JBHMCR010000008">
    <property type="protein sequence ID" value="MFB9521455.1"/>
    <property type="molecule type" value="Genomic_DNA"/>
</dbReference>
<keyword evidence="2" id="KW-1185">Reference proteome</keyword>
<evidence type="ECO:0000313" key="1">
    <source>
        <dbReference type="EMBL" id="MFB9521455.1"/>
    </source>
</evidence>
<evidence type="ECO:0000313" key="2">
    <source>
        <dbReference type="Proteomes" id="UP001589718"/>
    </source>
</evidence>
<name>A0ABV5PE24_STRCM</name>
<gene>
    <name evidence="1" type="ORF">ACFFTU_16045</name>
</gene>
<organism evidence="1 2">
    <name type="scientific">Streptomyces cremeus</name>
    <dbReference type="NCBI Taxonomy" id="66881"/>
    <lineage>
        <taxon>Bacteria</taxon>
        <taxon>Bacillati</taxon>
        <taxon>Actinomycetota</taxon>
        <taxon>Actinomycetes</taxon>
        <taxon>Kitasatosporales</taxon>
        <taxon>Streptomycetaceae</taxon>
        <taxon>Streptomyces</taxon>
    </lineage>
</organism>
<accession>A0ABV5PE24</accession>
<reference evidence="1 2" key="1">
    <citation type="submission" date="2024-09" db="EMBL/GenBank/DDBJ databases">
        <authorList>
            <person name="Sun Q."/>
            <person name="Mori K."/>
        </authorList>
    </citation>
    <scope>NUCLEOTIDE SEQUENCE [LARGE SCALE GENOMIC DNA]</scope>
    <source>
        <strain evidence="1 2">JCM 4362</strain>
    </source>
</reference>
<comment type="caution">
    <text evidence="1">The sequence shown here is derived from an EMBL/GenBank/DDBJ whole genome shotgun (WGS) entry which is preliminary data.</text>
</comment>
<sequence length="70" mass="7380">MNRSSLGALAGLALGLAGWFGGFGAFLVVALCGAAGWAVGHLLEDEEARQRLWDRLDRSGGPGEGRRRAR</sequence>
<protein>
    <recommendedName>
        <fullName evidence="3">DUF2273 domain-containing protein</fullName>
    </recommendedName>
</protein>
<evidence type="ECO:0008006" key="3">
    <source>
        <dbReference type="Google" id="ProtNLM"/>
    </source>
</evidence>
<proteinExistence type="predicted"/>
<dbReference type="RefSeq" id="WP_345227309.1">
    <property type="nucleotide sequence ID" value="NZ_BAAAXE010000014.1"/>
</dbReference>